<dbReference type="eggNOG" id="COG3903">
    <property type="taxonomic scope" value="Bacteria"/>
</dbReference>
<evidence type="ECO:0000259" key="6">
    <source>
        <dbReference type="PROSITE" id="PS51755"/>
    </source>
</evidence>
<dbReference type="SUPFAM" id="SSF52540">
    <property type="entry name" value="P-loop containing nucleoside triphosphate hydrolases"/>
    <property type="match status" value="1"/>
</dbReference>
<dbReference type="Pfam" id="PF13424">
    <property type="entry name" value="TPR_12"/>
    <property type="match status" value="1"/>
</dbReference>
<evidence type="ECO:0000256" key="2">
    <source>
        <dbReference type="ARBA" id="ARBA00023125"/>
    </source>
</evidence>
<sequence length="908" mass="98416">MVRSRCGGVVEFCLLGEVAARSTGGPVDLGPSMQRCVLAALAVDVGRVVPVGRIVERVWGSEPPPRARATLSSYISRLRAALPEAPIVWRSGGYLLDVPREDVDLHRFRALVRAGDVAGALALRHGEPLTGLDSDWARTERELLRQELLGAELDLVDDRLRQGRGEGLVADLAGLVAAHPLDERLAGQYLLALYRAGRSADALEHFQRVRLGLRDQLGADPGEPLRELHRRVLAADPGLDPEPAPGAGVPRQLPAAPEPFVGRRDELARLDELDGTAVISSIAGVGGIGKTWLALHWAHHNAHRFPDGQLFVDLRGFGPRADQVDPATAVRGFLEALGVDRDRIPVEPHAQTALFRTTVADRRMLLVVDNAADTGQVVPLLPGTRSCTVLVTSRSRLPGLVTRHGARPVPLDVLTAAEARALLVRRLGADRVDAEPEAVAELIARCGGFPLALGIIAGRARSTPGASLAAAAAELRDLGLTALDDGDPAASLPDVLRWSYRALTAEQAAVFALLGIAPGPTTDLRAAASLTGLPTGRAAAALRGLHQASLVDLDSAGRYRMHDLVRAYAAERANEHLSADERSAALRRAVDFYLHTAHAGDVVLDPHRNPVRLEDAAPDCVPVSLADDNAALAWFEAEHACLLAAQQTAAAEGRHLAVWHLAWALSTFHKRTGRSADQITVWQSTLTATEHLADPTARIQAHRHLGREYSVTERHDEALRHLHAALELTDQDPVQQAVTHWALAWAWEMRGGNQQALEHAFHALALHERMDDPIGQAITLNQVGWYQARMGDFEQAREHCEAALALHRKHDNRDGQANTLDSLGYVHHHTARYDDAIAHYSEAVTLYREQGDTYEIASTLNRLAQTHAARGDATAARAAWQEALALYQSQQRTADADNVRRQLAEPPR</sequence>
<keyword evidence="8" id="KW-1185">Reference proteome</keyword>
<evidence type="ECO:0000256" key="5">
    <source>
        <dbReference type="SAM" id="MobiDB-lite"/>
    </source>
</evidence>
<dbReference type="Proteomes" id="UP000006281">
    <property type="component" value="Chromosome"/>
</dbReference>
<dbReference type="PRINTS" id="PR00364">
    <property type="entry name" value="DISEASERSIST"/>
</dbReference>
<name>K0K055_SACES</name>
<feature type="domain" description="OmpR/PhoB-type" evidence="6">
    <location>
        <begin position="1"/>
        <end position="107"/>
    </location>
</feature>
<dbReference type="GO" id="GO:0003677">
    <property type="term" value="F:DNA binding"/>
    <property type="evidence" value="ECO:0007669"/>
    <property type="project" value="UniProtKB-UniRule"/>
</dbReference>
<feature type="repeat" description="TPR" evidence="3">
    <location>
        <begin position="699"/>
        <end position="732"/>
    </location>
</feature>
<dbReference type="Pfam" id="PF03704">
    <property type="entry name" value="BTAD"/>
    <property type="match status" value="1"/>
</dbReference>
<dbReference type="GO" id="GO:0006355">
    <property type="term" value="P:regulation of DNA-templated transcription"/>
    <property type="evidence" value="ECO:0007669"/>
    <property type="project" value="InterPro"/>
</dbReference>
<dbReference type="GO" id="GO:0043531">
    <property type="term" value="F:ADP binding"/>
    <property type="evidence" value="ECO:0007669"/>
    <property type="project" value="InterPro"/>
</dbReference>
<dbReference type="eggNOG" id="COG3629">
    <property type="taxonomic scope" value="Bacteria"/>
</dbReference>
<dbReference type="Gene3D" id="3.40.50.300">
    <property type="entry name" value="P-loop containing nucleotide triphosphate hydrolases"/>
    <property type="match status" value="1"/>
</dbReference>
<dbReference type="HOGENOM" id="CLU_004665_2_0_11"/>
<dbReference type="Gene3D" id="1.10.10.10">
    <property type="entry name" value="Winged helix-like DNA-binding domain superfamily/Winged helix DNA-binding domain"/>
    <property type="match status" value="1"/>
</dbReference>
<dbReference type="SUPFAM" id="SSF46894">
    <property type="entry name" value="C-terminal effector domain of the bipartite response regulators"/>
    <property type="match status" value="1"/>
</dbReference>
<organism evidence="7 8">
    <name type="scientific">Saccharothrix espanaensis (strain ATCC 51144 / DSM 44229 / JCM 9112 / NBRC 15066 / NRRL 15764)</name>
    <dbReference type="NCBI Taxonomy" id="1179773"/>
    <lineage>
        <taxon>Bacteria</taxon>
        <taxon>Bacillati</taxon>
        <taxon>Actinomycetota</taxon>
        <taxon>Actinomycetes</taxon>
        <taxon>Pseudonocardiales</taxon>
        <taxon>Pseudonocardiaceae</taxon>
        <taxon>Saccharothrix</taxon>
    </lineage>
</organism>
<dbReference type="PROSITE" id="PS51755">
    <property type="entry name" value="OMPR_PHOB"/>
    <property type="match status" value="1"/>
</dbReference>
<dbReference type="OrthoDB" id="7628974at2"/>
<dbReference type="PROSITE" id="PS50005">
    <property type="entry name" value="TPR"/>
    <property type="match status" value="2"/>
</dbReference>
<evidence type="ECO:0000313" key="7">
    <source>
        <dbReference type="EMBL" id="CCH30937.1"/>
    </source>
</evidence>
<evidence type="ECO:0000313" key="8">
    <source>
        <dbReference type="Proteomes" id="UP000006281"/>
    </source>
</evidence>
<evidence type="ECO:0000256" key="4">
    <source>
        <dbReference type="PROSITE-ProRule" id="PRU01091"/>
    </source>
</evidence>
<dbReference type="Pfam" id="PF00486">
    <property type="entry name" value="Trans_reg_C"/>
    <property type="match status" value="1"/>
</dbReference>
<dbReference type="InterPro" id="IPR016032">
    <property type="entry name" value="Sig_transdc_resp-reg_C-effctor"/>
</dbReference>
<dbReference type="Pfam" id="PF13374">
    <property type="entry name" value="TPR_10"/>
    <property type="match status" value="1"/>
</dbReference>
<evidence type="ECO:0000256" key="3">
    <source>
        <dbReference type="PROSITE-ProRule" id="PRU00339"/>
    </source>
</evidence>
<dbReference type="InterPro" id="IPR005158">
    <property type="entry name" value="BTAD"/>
</dbReference>
<feature type="region of interest" description="Disordered" evidence="5">
    <location>
        <begin position="236"/>
        <end position="257"/>
    </location>
</feature>
<dbReference type="EMBL" id="HE804045">
    <property type="protein sequence ID" value="CCH30937.1"/>
    <property type="molecule type" value="Genomic_DNA"/>
</dbReference>
<dbReference type="SMART" id="SM00028">
    <property type="entry name" value="TPR"/>
    <property type="match status" value="5"/>
</dbReference>
<feature type="DNA-binding region" description="OmpR/PhoB-type" evidence="4">
    <location>
        <begin position="1"/>
        <end position="107"/>
    </location>
</feature>
<dbReference type="PANTHER" id="PTHR47691:SF3">
    <property type="entry name" value="HTH-TYPE TRANSCRIPTIONAL REGULATOR RV0890C-RELATED"/>
    <property type="match status" value="1"/>
</dbReference>
<dbReference type="SMART" id="SM00862">
    <property type="entry name" value="Trans_reg_C"/>
    <property type="match status" value="1"/>
</dbReference>
<keyword evidence="2 4" id="KW-0238">DNA-binding</keyword>
<accession>K0K055</accession>
<dbReference type="SUPFAM" id="SSF48452">
    <property type="entry name" value="TPR-like"/>
    <property type="match status" value="3"/>
</dbReference>
<dbReference type="STRING" id="1179773.BN6_36420"/>
<dbReference type="InterPro" id="IPR011990">
    <property type="entry name" value="TPR-like_helical_dom_sf"/>
</dbReference>
<protein>
    <submittedName>
        <fullName evidence="7">Transcriptional regulator, SARP family</fullName>
    </submittedName>
</protein>
<dbReference type="InterPro" id="IPR001867">
    <property type="entry name" value="OmpR/PhoB-type_DNA-bd"/>
</dbReference>
<feature type="repeat" description="TPR" evidence="3">
    <location>
        <begin position="817"/>
        <end position="850"/>
    </location>
</feature>
<keyword evidence="3" id="KW-0802">TPR repeat</keyword>
<dbReference type="InterPro" id="IPR019734">
    <property type="entry name" value="TPR_rpt"/>
</dbReference>
<dbReference type="SMART" id="SM01043">
    <property type="entry name" value="BTAD"/>
    <property type="match status" value="1"/>
</dbReference>
<dbReference type="PATRIC" id="fig|1179773.3.peg.3642"/>
<proteinExistence type="inferred from homology"/>
<evidence type="ECO:0000256" key="1">
    <source>
        <dbReference type="ARBA" id="ARBA00005820"/>
    </source>
</evidence>
<dbReference type="BioCyc" id="SESP1179773:BN6_RS17645-MONOMER"/>
<dbReference type="KEGG" id="sesp:BN6_36420"/>
<gene>
    <name evidence="7" type="ordered locus">BN6_36420</name>
</gene>
<dbReference type="PANTHER" id="PTHR47691">
    <property type="entry name" value="REGULATOR-RELATED"/>
    <property type="match status" value="1"/>
</dbReference>
<dbReference type="CDD" id="cd15831">
    <property type="entry name" value="BTAD"/>
    <property type="match status" value="1"/>
</dbReference>
<comment type="similarity">
    <text evidence="1">Belongs to the AfsR/DnrI/RedD regulatory family.</text>
</comment>
<reference evidence="7 8" key="1">
    <citation type="journal article" date="2012" name="BMC Genomics">
        <title>Complete genome sequence of Saccharothrix espanaensis DSM 44229T and comparison to the other completely sequenced Pseudonocardiaceae.</title>
        <authorList>
            <person name="Strobel T."/>
            <person name="Al-Dilaimi A."/>
            <person name="Blom J."/>
            <person name="Gessner A."/>
            <person name="Kalinowski J."/>
            <person name="Luzhetska M."/>
            <person name="Puhler A."/>
            <person name="Szczepanowski R."/>
            <person name="Bechthold A."/>
            <person name="Ruckert C."/>
        </authorList>
    </citation>
    <scope>NUCLEOTIDE SEQUENCE [LARGE SCALE GENOMIC DNA]</scope>
    <source>
        <strain evidence="8">ATCC 51144 / DSM 44229 / JCM 9112 / NBRC 15066 / NRRL 15764</strain>
    </source>
</reference>
<dbReference type="Gene3D" id="1.25.40.10">
    <property type="entry name" value="Tetratricopeptide repeat domain"/>
    <property type="match status" value="3"/>
</dbReference>
<dbReference type="GO" id="GO:0000160">
    <property type="term" value="P:phosphorelay signal transduction system"/>
    <property type="evidence" value="ECO:0007669"/>
    <property type="project" value="InterPro"/>
</dbReference>
<dbReference type="InterPro" id="IPR036388">
    <property type="entry name" value="WH-like_DNA-bd_sf"/>
</dbReference>
<dbReference type="InterPro" id="IPR027417">
    <property type="entry name" value="P-loop_NTPase"/>
</dbReference>
<dbReference type="AlphaFoldDB" id="K0K055"/>